<reference evidence="2" key="1">
    <citation type="journal article" date="2017" name="Appl. Environ. Microbiol.">
        <title>Molecular characterization of an Endozoicomonas-like organism causing infection in king scallop Pecten maximus L.</title>
        <authorList>
            <person name="Cano I."/>
            <person name="van Aerle R."/>
            <person name="Ross S."/>
            <person name="Verner-Jeffreys D.W."/>
            <person name="Paley R.K."/>
            <person name="Rimmer G."/>
            <person name="Ryder D."/>
            <person name="Hooper P."/>
            <person name="Stone D."/>
            <person name="Feist S.W."/>
        </authorList>
    </citation>
    <scope>NUCLEOTIDE SEQUENCE</scope>
</reference>
<dbReference type="AlphaFoldDB" id="A0A2H9TA52"/>
<dbReference type="Pfam" id="PF13612">
    <property type="entry name" value="DDE_Tnp_1_3"/>
    <property type="match status" value="1"/>
</dbReference>
<accession>A0A2H9TA52</accession>
<evidence type="ECO:0000259" key="1">
    <source>
        <dbReference type="Pfam" id="PF13612"/>
    </source>
</evidence>
<protein>
    <recommendedName>
        <fullName evidence="1">Transposase DDE domain-containing protein</fullName>
    </recommendedName>
</protein>
<dbReference type="EMBL" id="NSIT01000031">
    <property type="protein sequence ID" value="PJE80116.1"/>
    <property type="molecule type" value="Genomic_DNA"/>
</dbReference>
<dbReference type="NCBIfam" id="NF033520">
    <property type="entry name" value="transpos_IS982"/>
    <property type="match status" value="1"/>
</dbReference>
<feature type="domain" description="Transposase DDE" evidence="1">
    <location>
        <begin position="109"/>
        <end position="222"/>
    </location>
</feature>
<organism evidence="2">
    <name type="scientific">invertebrate metagenome</name>
    <dbReference type="NCBI Taxonomy" id="1711999"/>
    <lineage>
        <taxon>unclassified sequences</taxon>
        <taxon>metagenomes</taxon>
        <taxon>organismal metagenomes</taxon>
    </lineage>
</organism>
<name>A0A2H9TA52_9ZZZZ</name>
<comment type="caution">
    <text evidence="2">The sequence shown here is derived from an EMBL/GenBank/DDBJ whole genome shotgun (WGS) entry which is preliminary data.</text>
</comment>
<sequence>MPLEEFIISVFCLIDDLYNQLISTPLRRRGPPQKLADSEVITMEIVGKWQGHHFDKAIWKYFSQHWKPLFPNIPDRSQFVRQAANLWVVKQRLQAQFVSLFNADRSENHLIDGFPIEVCARTRVPQSKLFRGEAGFGCCASRKKRFYGFQGHLLSDAQGIPVAIEVSAANIDERDVAYDLINDISGLLIGDKGYIRPALKADCKILDIDIQTPLRRNMKDKRSPAVVRLLSG</sequence>
<proteinExistence type="predicted"/>
<gene>
    <name evidence="2" type="ORF">CI610_00880</name>
</gene>
<evidence type="ECO:0000313" key="2">
    <source>
        <dbReference type="EMBL" id="PJE80116.1"/>
    </source>
</evidence>
<dbReference type="InterPro" id="IPR025668">
    <property type="entry name" value="Tnp_DDE_dom"/>
</dbReference>